<dbReference type="GO" id="GO:0015562">
    <property type="term" value="F:efflux transmembrane transporter activity"/>
    <property type="evidence" value="ECO:0007669"/>
    <property type="project" value="InterPro"/>
</dbReference>
<dbReference type="InterPro" id="IPR010130">
    <property type="entry name" value="T1SS_OMP_TolC"/>
</dbReference>
<dbReference type="Pfam" id="PF02321">
    <property type="entry name" value="OEP"/>
    <property type="match status" value="2"/>
</dbReference>
<dbReference type="RefSeq" id="WP_157615611.1">
    <property type="nucleotide sequence ID" value="NZ_CP046622.1"/>
</dbReference>
<keyword evidence="4" id="KW-1134">Transmembrane beta strand</keyword>
<dbReference type="InterPro" id="IPR051906">
    <property type="entry name" value="TolC-like"/>
</dbReference>
<keyword evidence="5" id="KW-0812">Transmembrane</keyword>
<dbReference type="SUPFAM" id="SSF56954">
    <property type="entry name" value="Outer membrane efflux proteins (OEP)"/>
    <property type="match status" value="1"/>
</dbReference>
<name>A0A6I6HMB1_VARPD</name>
<protein>
    <submittedName>
        <fullName evidence="8">TolC family outer membrane protein</fullName>
    </submittedName>
</protein>
<dbReference type="OrthoDB" id="9814637at2"/>
<evidence type="ECO:0000256" key="2">
    <source>
        <dbReference type="ARBA" id="ARBA00007613"/>
    </source>
</evidence>
<evidence type="ECO:0000313" key="9">
    <source>
        <dbReference type="Proteomes" id="UP000425817"/>
    </source>
</evidence>
<dbReference type="PANTHER" id="PTHR30026">
    <property type="entry name" value="OUTER MEMBRANE PROTEIN TOLC"/>
    <property type="match status" value="1"/>
</dbReference>
<dbReference type="Proteomes" id="UP000425817">
    <property type="component" value="Chromosome"/>
</dbReference>
<keyword evidence="7" id="KW-0998">Cell outer membrane</keyword>
<dbReference type="AlphaFoldDB" id="A0A6I6HMB1"/>
<dbReference type="PANTHER" id="PTHR30026:SF22">
    <property type="entry name" value="OUTER MEMBRANE EFFLUX PROTEIN"/>
    <property type="match status" value="1"/>
</dbReference>
<dbReference type="GO" id="GO:0015288">
    <property type="term" value="F:porin activity"/>
    <property type="evidence" value="ECO:0007669"/>
    <property type="project" value="TreeGrafter"/>
</dbReference>
<keyword evidence="3" id="KW-0813">Transport</keyword>
<evidence type="ECO:0000256" key="5">
    <source>
        <dbReference type="ARBA" id="ARBA00022692"/>
    </source>
</evidence>
<evidence type="ECO:0000256" key="4">
    <source>
        <dbReference type="ARBA" id="ARBA00022452"/>
    </source>
</evidence>
<evidence type="ECO:0000256" key="7">
    <source>
        <dbReference type="ARBA" id="ARBA00023237"/>
    </source>
</evidence>
<dbReference type="InterPro" id="IPR003423">
    <property type="entry name" value="OMP_efflux"/>
</dbReference>
<organism evidence="8 9">
    <name type="scientific">Variovorax paradoxus</name>
    <dbReference type="NCBI Taxonomy" id="34073"/>
    <lineage>
        <taxon>Bacteria</taxon>
        <taxon>Pseudomonadati</taxon>
        <taxon>Pseudomonadota</taxon>
        <taxon>Betaproteobacteria</taxon>
        <taxon>Burkholderiales</taxon>
        <taxon>Comamonadaceae</taxon>
        <taxon>Variovorax</taxon>
    </lineage>
</organism>
<evidence type="ECO:0000313" key="8">
    <source>
        <dbReference type="EMBL" id="QGW84030.1"/>
    </source>
</evidence>
<evidence type="ECO:0000256" key="1">
    <source>
        <dbReference type="ARBA" id="ARBA00004442"/>
    </source>
</evidence>
<dbReference type="Gene3D" id="1.20.1600.10">
    <property type="entry name" value="Outer membrane efflux proteins (OEP)"/>
    <property type="match status" value="1"/>
</dbReference>
<reference evidence="8 9" key="1">
    <citation type="submission" date="2019-12" db="EMBL/GenBank/DDBJ databases">
        <title>Hybrid Genome Assemblies of two High G+C Isolates from Undergraduate Microbiology Courses.</title>
        <authorList>
            <person name="Ne Ville C.J."/>
            <person name="Enright D."/>
            <person name="Hernandez I."/>
            <person name="Dodsworth J."/>
            <person name="Orwin P.M."/>
        </authorList>
    </citation>
    <scope>NUCLEOTIDE SEQUENCE [LARGE SCALE GENOMIC DNA]</scope>
    <source>
        <strain evidence="8 9">CSUSB</strain>
    </source>
</reference>
<dbReference type="GO" id="GO:1990281">
    <property type="term" value="C:efflux pump complex"/>
    <property type="evidence" value="ECO:0007669"/>
    <property type="project" value="TreeGrafter"/>
</dbReference>
<sequence>MSLPQAMRAAVEWHPSVRTTAQQILQAAEGIETARAGYYPQVRGGINSQLSNRNIGSYESRRLHTVELSVSQMLYDFGKVASAVEQAEASVAATKAQSLLSADEVARETAFSWIEIHRQKELAQIAREQIQGVQALTDLVLERGRMGASSRSDVVQAQSRVEAARAQQLTADAQLARWRVNLMHLTGSRSPVDIADATPAALDGACRAGTDTQQINPPAVQLADAQREIAKADLRAAEAQLLPTLSLDGSVGRGLDARSRLPGENGLNTSVGLNFSAPLYEGGGNQARKRAAAYALSAADAARAQAELAARQSLEDALAQSQGQVQRLPVLAARADSIRSTRDLYKQQYLQLGTRSLLDLLNAEQEYHAVRFEQVESAHELQRLSVQCLYQTGRLRTTFGIDDLSASVAGGVR</sequence>
<comment type="similarity">
    <text evidence="2">Belongs to the outer membrane factor (OMF) (TC 1.B.17) family.</text>
</comment>
<keyword evidence="6" id="KW-0472">Membrane</keyword>
<evidence type="ECO:0000256" key="6">
    <source>
        <dbReference type="ARBA" id="ARBA00023136"/>
    </source>
</evidence>
<gene>
    <name evidence="8" type="ORF">GOQ09_21715</name>
</gene>
<dbReference type="EMBL" id="CP046622">
    <property type="protein sequence ID" value="QGW84030.1"/>
    <property type="molecule type" value="Genomic_DNA"/>
</dbReference>
<dbReference type="GO" id="GO:0009279">
    <property type="term" value="C:cell outer membrane"/>
    <property type="evidence" value="ECO:0007669"/>
    <property type="project" value="UniProtKB-SubCell"/>
</dbReference>
<proteinExistence type="inferred from homology"/>
<comment type="subcellular location">
    <subcellularLocation>
        <location evidence="1">Cell outer membrane</location>
    </subcellularLocation>
</comment>
<accession>A0A6I6HMB1</accession>
<evidence type="ECO:0000256" key="3">
    <source>
        <dbReference type="ARBA" id="ARBA00022448"/>
    </source>
</evidence>
<dbReference type="NCBIfam" id="TIGR01844">
    <property type="entry name" value="type_I_sec_TolC"/>
    <property type="match status" value="1"/>
</dbReference>